<dbReference type="PROSITE" id="PS50090">
    <property type="entry name" value="MYB_LIKE"/>
    <property type="match status" value="2"/>
</dbReference>
<feature type="region of interest" description="Disordered" evidence="7">
    <location>
        <begin position="328"/>
        <end position="379"/>
    </location>
</feature>
<evidence type="ECO:0000256" key="6">
    <source>
        <dbReference type="ARBA" id="ARBA00023242"/>
    </source>
</evidence>
<evidence type="ECO:0000259" key="8">
    <source>
        <dbReference type="PROSITE" id="PS50090"/>
    </source>
</evidence>
<dbReference type="OrthoDB" id="5805at2759"/>
<evidence type="ECO:0000256" key="3">
    <source>
        <dbReference type="ARBA" id="ARBA00023015"/>
    </source>
</evidence>
<evidence type="ECO:0000256" key="4">
    <source>
        <dbReference type="ARBA" id="ARBA00023125"/>
    </source>
</evidence>
<dbReference type="GeneID" id="17320016"/>
<dbReference type="Gene3D" id="1.10.10.60">
    <property type="entry name" value="Homeodomain-like"/>
    <property type="match status" value="2"/>
</dbReference>
<dbReference type="Proteomes" id="UP000012073">
    <property type="component" value="Unassembled WGS sequence"/>
</dbReference>
<keyword evidence="11" id="KW-1185">Reference proteome</keyword>
<feature type="domain" description="Myb-like" evidence="8">
    <location>
        <begin position="59"/>
        <end position="109"/>
    </location>
</feature>
<dbReference type="SUPFAM" id="SSF46689">
    <property type="entry name" value="Homeodomain-like"/>
    <property type="match status" value="1"/>
</dbReference>
<name>S0F364_CHOCR</name>
<dbReference type="InterPro" id="IPR009057">
    <property type="entry name" value="Homeodomain-like_sf"/>
</dbReference>
<feature type="region of interest" description="Disordered" evidence="7">
    <location>
        <begin position="116"/>
        <end position="167"/>
    </location>
</feature>
<organism evidence="10 11">
    <name type="scientific">Chondrus crispus</name>
    <name type="common">Carrageen Irish moss</name>
    <name type="synonym">Polymorpha crispa</name>
    <dbReference type="NCBI Taxonomy" id="2769"/>
    <lineage>
        <taxon>Eukaryota</taxon>
        <taxon>Rhodophyta</taxon>
        <taxon>Florideophyceae</taxon>
        <taxon>Rhodymeniophycidae</taxon>
        <taxon>Gigartinales</taxon>
        <taxon>Gigartinaceae</taxon>
        <taxon>Chondrus</taxon>
    </lineage>
</organism>
<dbReference type="AlphaFoldDB" id="S0F364"/>
<dbReference type="PROSITE" id="PS51294">
    <property type="entry name" value="HTH_MYB"/>
    <property type="match status" value="2"/>
</dbReference>
<dbReference type="Pfam" id="PF00249">
    <property type="entry name" value="Myb_DNA-binding"/>
    <property type="match status" value="2"/>
</dbReference>
<evidence type="ECO:0000313" key="10">
    <source>
        <dbReference type="EMBL" id="CDF77437.1"/>
    </source>
</evidence>
<evidence type="ECO:0000259" key="9">
    <source>
        <dbReference type="PROSITE" id="PS51294"/>
    </source>
</evidence>
<keyword evidence="3" id="KW-0805">Transcription regulation</keyword>
<dbReference type="GO" id="GO:0003677">
    <property type="term" value="F:DNA binding"/>
    <property type="evidence" value="ECO:0007669"/>
    <property type="project" value="UniProtKB-KW"/>
</dbReference>
<evidence type="ECO:0000256" key="1">
    <source>
        <dbReference type="ARBA" id="ARBA00004123"/>
    </source>
</evidence>
<dbReference type="InterPro" id="IPR017930">
    <property type="entry name" value="Myb_dom"/>
</dbReference>
<evidence type="ECO:0000256" key="5">
    <source>
        <dbReference type="ARBA" id="ARBA00023163"/>
    </source>
</evidence>
<feature type="domain" description="HTH myb-type" evidence="9">
    <location>
        <begin position="59"/>
        <end position="113"/>
    </location>
</feature>
<gene>
    <name evidence="10" type="ORF">CHC_T00007941001</name>
</gene>
<evidence type="ECO:0000313" key="11">
    <source>
        <dbReference type="Proteomes" id="UP000012073"/>
    </source>
</evidence>
<keyword evidence="2" id="KW-0677">Repeat</keyword>
<keyword evidence="6" id="KW-0539">Nucleus</keyword>
<feature type="compositionally biased region" description="Polar residues" evidence="7">
    <location>
        <begin position="341"/>
        <end position="350"/>
    </location>
</feature>
<dbReference type="PANTHER" id="PTHR47995:SF18">
    <property type="entry name" value="TRANSCRIPTION FACTOR MYB65"/>
    <property type="match status" value="1"/>
</dbReference>
<dbReference type="RefSeq" id="XP_005712311.1">
    <property type="nucleotide sequence ID" value="XM_005712254.1"/>
</dbReference>
<feature type="domain" description="Myb-like" evidence="8">
    <location>
        <begin position="7"/>
        <end position="58"/>
    </location>
</feature>
<proteinExistence type="predicted"/>
<keyword evidence="4" id="KW-0238">DNA-binding</keyword>
<evidence type="ECO:0000256" key="2">
    <source>
        <dbReference type="ARBA" id="ARBA00022737"/>
    </source>
</evidence>
<dbReference type="FunFam" id="1.10.10.60:FF:000010">
    <property type="entry name" value="Transcriptional activator Myb isoform A"/>
    <property type="match status" value="1"/>
</dbReference>
<sequence>MGRSSDNDSFARGPWTKDEDAMLISLVNAHGPRNWTSLATRMTSRSGKQCRERWLNHLNPDIKKGAWSVAEDETLVDLHRTHGNRWSEIARHLPGRTDNAIKNHWNSTIKRKIRPDGRGLMHVPTNRKTTLSERTSATSHSDVTKAAEHTSNSVKDTHSPTSNPWKDVMYDTHNVSSSKASRHGKDYLSRNITLRGTSKRYVGAIADHETKRGSFASLSSAVTGGMFIQDSKDKHDAMDELSRNRLLSKRTHKQSHPQSELYVERTDIELQELSSVFSSGGRAVSPRNIDALPENGSFGADEKPHSTTADGDDLVQYDQETDYDIESESPTTVLFGCPDQLKSTTESPSFSRRRRLNDADSPTHRSLHKRHKSEPSVSPNCGPLPPFLFGLGSNDFGIDEPPLPEFGVILPGYEDVGILPIPGHNEDLSVVNHASSDAAASDAAAFGNSTSASEDIDHQLPCDDLDAMVNVYSTDNLNYPSLMPSINPVAPPDYGF</sequence>
<dbReference type="SMART" id="SM00717">
    <property type="entry name" value="SANT"/>
    <property type="match status" value="2"/>
</dbReference>
<feature type="compositionally biased region" description="Polar residues" evidence="7">
    <location>
        <begin position="149"/>
        <end position="164"/>
    </location>
</feature>
<feature type="domain" description="HTH myb-type" evidence="9">
    <location>
        <begin position="7"/>
        <end position="58"/>
    </location>
</feature>
<dbReference type="GO" id="GO:0005634">
    <property type="term" value="C:nucleus"/>
    <property type="evidence" value="ECO:0007669"/>
    <property type="project" value="UniProtKB-SubCell"/>
</dbReference>
<feature type="compositionally biased region" description="Polar residues" evidence="7">
    <location>
        <begin position="126"/>
        <end position="141"/>
    </location>
</feature>
<dbReference type="CDD" id="cd00167">
    <property type="entry name" value="SANT"/>
    <property type="match status" value="2"/>
</dbReference>
<dbReference type="EMBL" id="HG001523">
    <property type="protein sequence ID" value="CDF77437.1"/>
    <property type="molecule type" value="Genomic_DNA"/>
</dbReference>
<keyword evidence="5" id="KW-0804">Transcription</keyword>
<dbReference type="KEGG" id="ccp:CHC_T00007941001"/>
<protein>
    <submittedName>
        <fullName evidence="10">Uncharacterized protein</fullName>
    </submittedName>
</protein>
<reference evidence="11" key="1">
    <citation type="journal article" date="2013" name="Proc. Natl. Acad. Sci. U.S.A.">
        <title>Genome structure and metabolic features in the red seaweed Chondrus crispus shed light on evolution of the Archaeplastida.</title>
        <authorList>
            <person name="Collen J."/>
            <person name="Porcel B."/>
            <person name="Carre W."/>
            <person name="Ball S.G."/>
            <person name="Chaparro C."/>
            <person name="Tonon T."/>
            <person name="Barbeyron T."/>
            <person name="Michel G."/>
            <person name="Noel B."/>
            <person name="Valentin K."/>
            <person name="Elias M."/>
            <person name="Artiguenave F."/>
            <person name="Arun A."/>
            <person name="Aury J.M."/>
            <person name="Barbosa-Neto J.F."/>
            <person name="Bothwell J.H."/>
            <person name="Bouget F.Y."/>
            <person name="Brillet L."/>
            <person name="Cabello-Hurtado F."/>
            <person name="Capella-Gutierrez S."/>
            <person name="Charrier B."/>
            <person name="Cladiere L."/>
            <person name="Cock J.M."/>
            <person name="Coelho S.M."/>
            <person name="Colleoni C."/>
            <person name="Czjzek M."/>
            <person name="Da Silva C."/>
            <person name="Delage L."/>
            <person name="Denoeud F."/>
            <person name="Deschamps P."/>
            <person name="Dittami S.M."/>
            <person name="Gabaldon T."/>
            <person name="Gachon C.M."/>
            <person name="Groisillier A."/>
            <person name="Herve C."/>
            <person name="Jabbari K."/>
            <person name="Katinka M."/>
            <person name="Kloareg B."/>
            <person name="Kowalczyk N."/>
            <person name="Labadie K."/>
            <person name="Leblanc C."/>
            <person name="Lopez P.J."/>
            <person name="McLachlan D.H."/>
            <person name="Meslet-Cladiere L."/>
            <person name="Moustafa A."/>
            <person name="Nehr Z."/>
            <person name="Nyvall Collen P."/>
            <person name="Panaud O."/>
            <person name="Partensky F."/>
            <person name="Poulain J."/>
            <person name="Rensing S.A."/>
            <person name="Rousvoal S."/>
            <person name="Samson G."/>
            <person name="Symeonidi A."/>
            <person name="Weissenbach J."/>
            <person name="Zambounis A."/>
            <person name="Wincker P."/>
            <person name="Boyen C."/>
        </authorList>
    </citation>
    <scope>NUCLEOTIDE SEQUENCE [LARGE SCALE GENOMIC DNA]</scope>
    <source>
        <strain evidence="11">cv. Stackhouse</strain>
    </source>
</reference>
<dbReference type="PANTHER" id="PTHR47995">
    <property type="entry name" value="TRANSCRIPTION FACTOR MYB33-RELATED"/>
    <property type="match status" value="1"/>
</dbReference>
<feature type="region of interest" description="Disordered" evidence="7">
    <location>
        <begin position="279"/>
        <end position="312"/>
    </location>
</feature>
<dbReference type="Gramene" id="CDF77437">
    <property type="protein sequence ID" value="CDF77437"/>
    <property type="gene ID" value="CHC_T00007941001"/>
</dbReference>
<accession>S0F364</accession>
<dbReference type="InterPro" id="IPR001005">
    <property type="entry name" value="SANT/Myb"/>
</dbReference>
<comment type="subcellular location">
    <subcellularLocation>
        <location evidence="1">Nucleus</location>
    </subcellularLocation>
</comment>
<evidence type="ECO:0000256" key="7">
    <source>
        <dbReference type="SAM" id="MobiDB-lite"/>
    </source>
</evidence>